<dbReference type="PANTHER" id="PTHR21530">
    <property type="entry name" value="PHEROMONE SHUTDOWN PROTEIN"/>
    <property type="match status" value="1"/>
</dbReference>
<sequence length="421" mass="47485">LSGAGDTADQSVISLADSASNFDEHVGEEFDEIETVETENGQALDLQSRIFNGWMFDRKRPQNLEIPKDTVTVLKYPKSLMIPACPEGINQLSWKKAFEEATVYLIGTAHFSKESQEDVMRTIAATQPDLVMVELCPSRISILSMDEQTLLREASELNTQKILTTIKQSGVVQGILHVLLLSMSAHITRELSMAPGGEFRAAHKAAMQTQLCRLVLGDRPIQITLQRALGSLNFWQKIKFFWHIAMSHGASITHEEIFVDERDAYMTHALHSLLQKNTFEKRVSWERIEAEWQPLIVVAVVGIGHTPGIVAHWNNPVDISPLLHIPPPSMSAKVGTTSATNYLSSCERSFILVKYLNTWTIHPRCCSGPSTFSTFLGFCRFRHSFPGVPRSVWAKSASGRHHYMQLPYLWIRERFDPMRLI</sequence>
<dbReference type="WBParaSite" id="ACOC_0000190701-mRNA-1">
    <property type="protein sequence ID" value="ACOC_0000190701-mRNA-1"/>
    <property type="gene ID" value="ACOC_0000190701"/>
</dbReference>
<proteinExistence type="predicted"/>
<evidence type="ECO:0000313" key="1">
    <source>
        <dbReference type="WBParaSite" id="ACOC_0000190701-mRNA-1"/>
    </source>
</evidence>
<protein>
    <submittedName>
        <fullName evidence="1">TraB domain-containing protein</fullName>
    </submittedName>
</protein>
<dbReference type="PANTHER" id="PTHR21530:SF7">
    <property type="entry name" value="TRAB DOMAIN-CONTAINING PROTEIN"/>
    <property type="match status" value="1"/>
</dbReference>
<dbReference type="CDD" id="cd14726">
    <property type="entry name" value="TraB_PrgY-like"/>
    <property type="match status" value="1"/>
</dbReference>
<reference evidence="1" key="1">
    <citation type="submission" date="2017-02" db="UniProtKB">
        <authorList>
            <consortium name="WormBaseParasite"/>
        </authorList>
    </citation>
    <scope>IDENTIFICATION</scope>
</reference>
<dbReference type="Pfam" id="PF01963">
    <property type="entry name" value="TraB_PrgY_gumN"/>
    <property type="match status" value="1"/>
</dbReference>
<dbReference type="InterPro" id="IPR046345">
    <property type="entry name" value="TraB_PrgY-like"/>
</dbReference>
<dbReference type="AlphaFoldDB" id="A0A0R3PDB5"/>
<accession>A0A0R3PDB5</accession>
<organism evidence="1">
    <name type="scientific">Angiostrongylus costaricensis</name>
    <name type="common">Nematode worm</name>
    <dbReference type="NCBI Taxonomy" id="334426"/>
    <lineage>
        <taxon>Eukaryota</taxon>
        <taxon>Metazoa</taxon>
        <taxon>Ecdysozoa</taxon>
        <taxon>Nematoda</taxon>
        <taxon>Chromadorea</taxon>
        <taxon>Rhabditida</taxon>
        <taxon>Rhabditina</taxon>
        <taxon>Rhabditomorpha</taxon>
        <taxon>Strongyloidea</taxon>
        <taxon>Metastrongylidae</taxon>
        <taxon>Angiostrongylus</taxon>
    </lineage>
</organism>
<name>A0A0R3PDB5_ANGCS</name>
<dbReference type="OMA" id="AYMTHAL"/>
<dbReference type="InterPro" id="IPR002816">
    <property type="entry name" value="TraB/PrgY/GumN_fam"/>
</dbReference>